<dbReference type="InterPro" id="IPR036291">
    <property type="entry name" value="NAD(P)-bd_dom_sf"/>
</dbReference>
<sequence>MQAIVMTETGAPEVLVPRDVPAPRPGDGQVLVRTEAIPVLYPETLIRSGAFPFPAPLPAVFGFQAAGTIVELGAGAEPALLGARVVATTAGFGAYAEFVATTAESVTVIPDGLATDFAAATQMPGSVAQALFATAHLSPDATVLVEAAATGVGSCLTQLCAAAGARVIATAGGPAKAALAREHGAAEVVDHTAPGWADQLRTVLAGTTADVVFDSIGGDSVTPLLDLITPRTGRILSYGWLSGAPAQLTAVDLILRGLTLTGCAGPAWLTEVARHQGAALAAAAQGRLNVAIDAVLPLSDAATAHHALEQRSALGAILLRP</sequence>
<dbReference type="GO" id="GO:0016651">
    <property type="term" value="F:oxidoreductase activity, acting on NAD(P)H"/>
    <property type="evidence" value="ECO:0007669"/>
    <property type="project" value="TreeGrafter"/>
</dbReference>
<dbReference type="PANTHER" id="PTHR48106:SF18">
    <property type="entry name" value="QUINONE OXIDOREDUCTASE PIG3"/>
    <property type="match status" value="1"/>
</dbReference>
<evidence type="ECO:0000313" key="4">
    <source>
        <dbReference type="EMBL" id="GAD84101.1"/>
    </source>
</evidence>
<dbReference type="SMART" id="SM00829">
    <property type="entry name" value="PKS_ER"/>
    <property type="match status" value="1"/>
</dbReference>
<evidence type="ECO:0000313" key="5">
    <source>
        <dbReference type="Proteomes" id="UP000017048"/>
    </source>
</evidence>
<feature type="domain" description="Enoyl reductase (ER)" evidence="3">
    <location>
        <begin position="10"/>
        <end position="319"/>
    </location>
</feature>
<keyword evidence="1" id="KW-0521">NADP</keyword>
<dbReference type="AlphaFoldDB" id="U5ECG3"/>
<dbReference type="OrthoDB" id="5195079at2"/>
<dbReference type="Pfam" id="PF00107">
    <property type="entry name" value="ADH_zinc_N"/>
    <property type="match status" value="1"/>
</dbReference>
<dbReference type="InterPro" id="IPR013154">
    <property type="entry name" value="ADH-like_N"/>
</dbReference>
<dbReference type="eggNOG" id="COG0604">
    <property type="taxonomic scope" value="Bacteria"/>
</dbReference>
<dbReference type="Gene3D" id="3.90.180.10">
    <property type="entry name" value="Medium-chain alcohol dehydrogenases, catalytic domain"/>
    <property type="match status" value="1"/>
</dbReference>
<accession>U5ECG3</accession>
<protein>
    <submittedName>
        <fullName evidence="4">Oxidoreductase</fullName>
    </submittedName>
</protein>
<organism evidence="4 5">
    <name type="scientific">Nocardia asteroides NBRC 15531</name>
    <dbReference type="NCBI Taxonomy" id="1110697"/>
    <lineage>
        <taxon>Bacteria</taxon>
        <taxon>Bacillati</taxon>
        <taxon>Actinomycetota</taxon>
        <taxon>Actinomycetes</taxon>
        <taxon>Mycobacteriales</taxon>
        <taxon>Nocardiaceae</taxon>
        <taxon>Nocardia</taxon>
    </lineage>
</organism>
<dbReference type="SUPFAM" id="SSF50129">
    <property type="entry name" value="GroES-like"/>
    <property type="match status" value="1"/>
</dbReference>
<dbReference type="InterPro" id="IPR013149">
    <property type="entry name" value="ADH-like_C"/>
</dbReference>
<proteinExistence type="predicted"/>
<dbReference type="SUPFAM" id="SSF51735">
    <property type="entry name" value="NAD(P)-binding Rossmann-fold domains"/>
    <property type="match status" value="1"/>
</dbReference>
<dbReference type="Proteomes" id="UP000017048">
    <property type="component" value="Unassembled WGS sequence"/>
</dbReference>
<name>U5ECG3_NOCAS</name>
<dbReference type="GO" id="GO:0070402">
    <property type="term" value="F:NADPH binding"/>
    <property type="evidence" value="ECO:0007669"/>
    <property type="project" value="TreeGrafter"/>
</dbReference>
<dbReference type="EMBL" id="BAFO02000021">
    <property type="protein sequence ID" value="GAD84101.1"/>
    <property type="molecule type" value="Genomic_DNA"/>
</dbReference>
<dbReference type="RefSeq" id="WP_022566288.1">
    <property type="nucleotide sequence ID" value="NZ_BAFO02000021.1"/>
</dbReference>
<evidence type="ECO:0000256" key="1">
    <source>
        <dbReference type="ARBA" id="ARBA00022857"/>
    </source>
</evidence>
<keyword evidence="5" id="KW-1185">Reference proteome</keyword>
<comment type="caution">
    <text evidence="4">The sequence shown here is derived from an EMBL/GenBank/DDBJ whole genome shotgun (WGS) entry which is preliminary data.</text>
</comment>
<evidence type="ECO:0000259" key="3">
    <source>
        <dbReference type="SMART" id="SM00829"/>
    </source>
</evidence>
<gene>
    <name evidence="4" type="ORF">NCAST_21_00500</name>
</gene>
<keyword evidence="2" id="KW-0560">Oxidoreductase</keyword>
<dbReference type="InterPro" id="IPR020843">
    <property type="entry name" value="ER"/>
</dbReference>
<evidence type="ECO:0000256" key="2">
    <source>
        <dbReference type="ARBA" id="ARBA00023002"/>
    </source>
</evidence>
<reference evidence="4 5" key="1">
    <citation type="journal article" date="2014" name="BMC Genomics">
        <title>Genome based analysis of type-I polyketide synthase and nonribosomal peptide synthetase gene clusters in seven strains of five representative Nocardia species.</title>
        <authorList>
            <person name="Komaki H."/>
            <person name="Ichikawa N."/>
            <person name="Hosoyama A."/>
            <person name="Takahashi-Nakaguchi A."/>
            <person name="Matsuzawa T."/>
            <person name="Suzuki K."/>
            <person name="Fujita N."/>
            <person name="Gonoi T."/>
        </authorList>
    </citation>
    <scope>NUCLEOTIDE SEQUENCE [LARGE SCALE GENOMIC DNA]</scope>
    <source>
        <strain evidence="4 5">NBRC 15531</strain>
    </source>
</reference>
<dbReference type="STRING" id="1824.SAMN05444423_108196"/>
<dbReference type="Gene3D" id="3.40.50.720">
    <property type="entry name" value="NAD(P)-binding Rossmann-like Domain"/>
    <property type="match status" value="1"/>
</dbReference>
<dbReference type="GeneID" id="91518418"/>
<dbReference type="Pfam" id="PF08240">
    <property type="entry name" value="ADH_N"/>
    <property type="match status" value="1"/>
</dbReference>
<dbReference type="PANTHER" id="PTHR48106">
    <property type="entry name" value="QUINONE OXIDOREDUCTASE PIG3-RELATED"/>
    <property type="match status" value="1"/>
</dbReference>
<dbReference type="InterPro" id="IPR011032">
    <property type="entry name" value="GroES-like_sf"/>
</dbReference>